<proteinExistence type="predicted"/>
<dbReference type="Proteomes" id="UP000701801">
    <property type="component" value="Unassembled WGS sequence"/>
</dbReference>
<organism evidence="1 2">
    <name type="scientific">Hymenoscyphus albidus</name>
    <dbReference type="NCBI Taxonomy" id="595503"/>
    <lineage>
        <taxon>Eukaryota</taxon>
        <taxon>Fungi</taxon>
        <taxon>Dikarya</taxon>
        <taxon>Ascomycota</taxon>
        <taxon>Pezizomycotina</taxon>
        <taxon>Leotiomycetes</taxon>
        <taxon>Helotiales</taxon>
        <taxon>Helotiaceae</taxon>
        <taxon>Hymenoscyphus</taxon>
    </lineage>
</organism>
<reference evidence="1" key="1">
    <citation type="submission" date="2021-07" db="EMBL/GenBank/DDBJ databases">
        <authorList>
            <person name="Durling M."/>
        </authorList>
    </citation>
    <scope>NUCLEOTIDE SEQUENCE</scope>
</reference>
<accession>A0A9N9LJZ1</accession>
<protein>
    <recommendedName>
        <fullName evidence="3">NACHT domain-containing protein</fullName>
    </recommendedName>
</protein>
<keyword evidence="2" id="KW-1185">Reference proteome</keyword>
<dbReference type="OrthoDB" id="1577640at2759"/>
<dbReference type="PANTHER" id="PTHR10039">
    <property type="entry name" value="AMELOGENIN"/>
    <property type="match status" value="1"/>
</dbReference>
<evidence type="ECO:0000313" key="2">
    <source>
        <dbReference type="Proteomes" id="UP000701801"/>
    </source>
</evidence>
<dbReference type="PANTHER" id="PTHR10039:SF16">
    <property type="entry name" value="GPI INOSITOL-DEACYLASE"/>
    <property type="match status" value="1"/>
</dbReference>
<dbReference type="AlphaFoldDB" id="A0A9N9LJZ1"/>
<dbReference type="EMBL" id="CAJVRM010000107">
    <property type="protein sequence ID" value="CAG8974500.1"/>
    <property type="molecule type" value="Genomic_DNA"/>
</dbReference>
<comment type="caution">
    <text evidence="1">The sequence shown here is derived from an EMBL/GenBank/DDBJ whole genome shotgun (WGS) entry which is preliminary data.</text>
</comment>
<evidence type="ECO:0000313" key="1">
    <source>
        <dbReference type="EMBL" id="CAG8974500.1"/>
    </source>
</evidence>
<gene>
    <name evidence="1" type="ORF">HYALB_00009035</name>
</gene>
<sequence>MEVFSTATVVIDGLDEIAGDRWDTIDLIQRIRQKDSRTRTLYASRKETDIETCLTEYQKVSIAAQSSDLALTRKRQLCIKDPDLKDTIMNRLVNGAEGICRFRWVACQIDHLCELPNDRARAKALDSLPRGLPKTYERILIRVLERHTEIHTFVTRTFQWLAFSKDDISSEAFLIAISMNPEDSSLDPSTIPSEDDLLTWGSSLIRHRANGDGVEFAHFTVKEYLLSLATTNEPHISKFALYENEANLNIGHTCLNYLLLDGLGEAPPSDDIFALVSEGGEEEEIRPYKLFANQLIKHPLCSYAAGNCFKHLQGHLENGEIVALTHKPFCPEKSNNLLWFCYTLLSIEAEWFWEAPFTDTTTLHWAALLAMDETKVASIAGTPLKCALQGLNALRELDSKVIYECGPHDENPKGFAIAKRLIWAGADPSRRPSSDGELPTLILALYYSCKDNELLHQIAGGGKNLDELTLEELEHIVSSEYNADLYATSTNLFTNVSFQEVPDIYKEGKQRAE</sequence>
<name>A0A9N9LJZ1_9HELO</name>
<evidence type="ECO:0008006" key="3">
    <source>
        <dbReference type="Google" id="ProtNLM"/>
    </source>
</evidence>